<sequence length="134" mass="15394">MKKLILLMTSMLIIIVGCSSHNTLNINYLDPSEANGPIRKWIESNNARNGIYLGRVSTEHRVYLYVNYKNEEHNQKFTVPSVDIQNQDGKLIVETVTVASDHSFEKIFVITKKGIKQIELNGQEFNLEQLEELE</sequence>
<reference evidence="2" key="1">
    <citation type="submission" date="2020-06" db="EMBL/GenBank/DDBJ databases">
        <title>Paenibacillus sp. nov., isolated from soil.</title>
        <authorList>
            <person name="Seo Y.L."/>
        </authorList>
    </citation>
    <scope>NUCLEOTIDE SEQUENCE [LARGE SCALE GENOMIC DNA]</scope>
    <source>
        <strain evidence="2">JW14</strain>
    </source>
</reference>
<dbReference type="PROSITE" id="PS51257">
    <property type="entry name" value="PROKAR_LIPOPROTEIN"/>
    <property type="match status" value="1"/>
</dbReference>
<feature type="chain" id="PRO_5032541221" description="Lipoprotein" evidence="1">
    <location>
        <begin position="22"/>
        <end position="134"/>
    </location>
</feature>
<organism evidence="2 3">
    <name type="scientific">Paenibacillus agri</name>
    <dbReference type="NCBI Taxonomy" id="2744309"/>
    <lineage>
        <taxon>Bacteria</taxon>
        <taxon>Bacillati</taxon>
        <taxon>Bacillota</taxon>
        <taxon>Bacilli</taxon>
        <taxon>Bacillales</taxon>
        <taxon>Paenibacillaceae</taxon>
        <taxon>Paenibacillus</taxon>
    </lineage>
</organism>
<keyword evidence="3" id="KW-1185">Reference proteome</keyword>
<dbReference type="Proteomes" id="UP000564806">
    <property type="component" value="Unassembled WGS sequence"/>
</dbReference>
<gene>
    <name evidence="2" type="ORF">HPT30_15690</name>
</gene>
<evidence type="ECO:0008006" key="4">
    <source>
        <dbReference type="Google" id="ProtNLM"/>
    </source>
</evidence>
<protein>
    <recommendedName>
        <fullName evidence="4">Lipoprotein</fullName>
    </recommendedName>
</protein>
<keyword evidence="1" id="KW-0732">Signal</keyword>
<comment type="caution">
    <text evidence="2">The sequence shown here is derived from an EMBL/GenBank/DDBJ whole genome shotgun (WGS) entry which is preliminary data.</text>
</comment>
<evidence type="ECO:0000256" key="1">
    <source>
        <dbReference type="SAM" id="SignalP"/>
    </source>
</evidence>
<dbReference type="EMBL" id="JABWCS010000211">
    <property type="protein sequence ID" value="NUU61786.1"/>
    <property type="molecule type" value="Genomic_DNA"/>
</dbReference>
<proteinExistence type="predicted"/>
<dbReference type="RefSeq" id="WP_175372293.1">
    <property type="nucleotide sequence ID" value="NZ_JABWCS010000211.1"/>
</dbReference>
<dbReference type="AlphaFoldDB" id="A0A850EMZ1"/>
<accession>A0A850EMZ1</accession>
<evidence type="ECO:0000313" key="3">
    <source>
        <dbReference type="Proteomes" id="UP000564806"/>
    </source>
</evidence>
<name>A0A850EMZ1_9BACL</name>
<evidence type="ECO:0000313" key="2">
    <source>
        <dbReference type="EMBL" id="NUU61786.1"/>
    </source>
</evidence>
<feature type="signal peptide" evidence="1">
    <location>
        <begin position="1"/>
        <end position="21"/>
    </location>
</feature>